<evidence type="ECO:0000313" key="5">
    <source>
        <dbReference type="EMBL" id="CAD9552829.1"/>
    </source>
</evidence>
<protein>
    <recommendedName>
        <fullName evidence="4">BD-FAE-like domain-containing protein</fullName>
    </recommendedName>
</protein>
<dbReference type="SUPFAM" id="SSF53474">
    <property type="entry name" value="alpha/beta-Hydrolases"/>
    <property type="match status" value="1"/>
</dbReference>
<evidence type="ECO:0000256" key="1">
    <source>
        <dbReference type="ARBA" id="ARBA00022801"/>
    </source>
</evidence>
<organism evidence="5">
    <name type="scientific">Zooxanthella nutricula</name>
    <dbReference type="NCBI Taxonomy" id="1333877"/>
    <lineage>
        <taxon>Eukaryota</taxon>
        <taxon>Sar</taxon>
        <taxon>Alveolata</taxon>
        <taxon>Dinophyceae</taxon>
        <taxon>Peridiniales</taxon>
        <taxon>Peridiniales incertae sedis</taxon>
        <taxon>Zooxanthella</taxon>
    </lineage>
</organism>
<dbReference type="Gene3D" id="3.40.50.1820">
    <property type="entry name" value="alpha/beta hydrolase"/>
    <property type="match status" value="1"/>
</dbReference>
<dbReference type="InterPro" id="IPR029058">
    <property type="entry name" value="AB_hydrolase_fold"/>
</dbReference>
<dbReference type="GO" id="GO:0016787">
    <property type="term" value="F:hydrolase activity"/>
    <property type="evidence" value="ECO:0007669"/>
    <property type="project" value="UniProtKB-KW"/>
</dbReference>
<dbReference type="PANTHER" id="PTHR48081:SF33">
    <property type="entry name" value="KYNURENINE FORMAMIDASE"/>
    <property type="match status" value="1"/>
</dbReference>
<keyword evidence="3" id="KW-1133">Transmembrane helix</keyword>
<feature type="transmembrane region" description="Helical" evidence="3">
    <location>
        <begin position="124"/>
        <end position="143"/>
    </location>
</feature>
<dbReference type="InterPro" id="IPR049492">
    <property type="entry name" value="BD-FAE-like_dom"/>
</dbReference>
<accession>A0A7S2NPA0</accession>
<keyword evidence="1" id="KW-0378">Hydrolase</keyword>
<dbReference type="AlphaFoldDB" id="A0A7S2NPA0"/>
<keyword evidence="3" id="KW-0812">Transmembrane</keyword>
<dbReference type="InterPro" id="IPR050300">
    <property type="entry name" value="GDXG_lipolytic_enzyme"/>
</dbReference>
<keyword evidence="3" id="KW-0472">Membrane</keyword>
<dbReference type="Pfam" id="PF20434">
    <property type="entry name" value="BD-FAE"/>
    <property type="match status" value="1"/>
</dbReference>
<evidence type="ECO:0000256" key="3">
    <source>
        <dbReference type="SAM" id="Phobius"/>
    </source>
</evidence>
<sequence length="456" mass="49849">MRQTAKGRLGRAQTAALPKDADTTPVARLSTTRRASDTDVLSESARCRVQDKIRVAFESFHADDNVAALPGKQRAHSVEDLVAVGAEALQAAEEAAQDVAQAIPFLPLTLIYGFSAVWLLLRLAIYAVLITPGLTAYIWAYFFDARIIRRVRYGPNRRNFLDVYLPPAAKLAQEGKADPLPVVVGVMGGAWVMGHRSWNTQLGLRLIDAEVILVAVDYRNFPIGQVPDMVEDVAVALKWVHANIALFGGDPSNVVLHSQSAGAHLSALLLLERSLMEAQGTLSSTYSLGSLKACILFSGPYDLEALQPHMESRGLKASLLRRLSVDGDLVGCSPFLLLESAEWKRGGAEAAAFLPPIYIFHGTADQAVPVWSSQRFARKLEETGVKGVTLDVRAGLTHTMPLIEAPLRGDCDMQLQVILPFLLGKEKAQERLASMPVRRRRLPEPVVRAAEYVMPY</sequence>
<dbReference type="PANTHER" id="PTHR48081">
    <property type="entry name" value="AB HYDROLASE SUPERFAMILY PROTEIN C4A8.06C"/>
    <property type="match status" value="1"/>
</dbReference>
<evidence type="ECO:0000256" key="2">
    <source>
        <dbReference type="SAM" id="MobiDB-lite"/>
    </source>
</evidence>
<name>A0A7S2NPA0_9DINO</name>
<feature type="region of interest" description="Disordered" evidence="2">
    <location>
        <begin position="1"/>
        <end position="26"/>
    </location>
</feature>
<gene>
    <name evidence="5" type="ORF">BRAN1462_LOCUS20046</name>
</gene>
<reference evidence="5" key="1">
    <citation type="submission" date="2021-01" db="EMBL/GenBank/DDBJ databases">
        <authorList>
            <person name="Corre E."/>
            <person name="Pelletier E."/>
            <person name="Niang G."/>
            <person name="Scheremetjew M."/>
            <person name="Finn R."/>
            <person name="Kale V."/>
            <person name="Holt S."/>
            <person name="Cochrane G."/>
            <person name="Meng A."/>
            <person name="Brown T."/>
            <person name="Cohen L."/>
        </authorList>
    </citation>
    <scope>NUCLEOTIDE SEQUENCE</scope>
    <source>
        <strain evidence="5">RCC3387</strain>
    </source>
</reference>
<evidence type="ECO:0000259" key="4">
    <source>
        <dbReference type="Pfam" id="PF20434"/>
    </source>
</evidence>
<dbReference type="EMBL" id="HBGW01031720">
    <property type="protein sequence ID" value="CAD9552829.1"/>
    <property type="molecule type" value="Transcribed_RNA"/>
</dbReference>
<proteinExistence type="predicted"/>
<feature type="domain" description="BD-FAE-like" evidence="4">
    <location>
        <begin position="161"/>
        <end position="380"/>
    </location>
</feature>